<comment type="caution">
    <text evidence="6">The sequence shown here is derived from an EMBL/GenBank/DDBJ whole genome shotgun (WGS) entry which is preliminary data.</text>
</comment>
<evidence type="ECO:0000313" key="7">
    <source>
        <dbReference type="Proteomes" id="UP000006001"/>
    </source>
</evidence>
<keyword evidence="5" id="KW-0699">rRNA-binding</keyword>
<dbReference type="RefSeq" id="WP_006361821.1">
    <property type="nucleotide sequence ID" value="NZ_GG700630.1"/>
</dbReference>
<accession>D0WF60</accession>
<dbReference type="Gene3D" id="3.30.70.1730">
    <property type="match status" value="1"/>
</dbReference>
<dbReference type="GO" id="GO:0070180">
    <property type="term" value="F:large ribosomal subunit rRNA binding"/>
    <property type="evidence" value="ECO:0007669"/>
    <property type="project" value="UniProtKB-UniRule"/>
</dbReference>
<evidence type="ECO:0000256" key="1">
    <source>
        <dbReference type="ARBA" id="ARBA00008889"/>
    </source>
</evidence>
<evidence type="ECO:0000256" key="5">
    <source>
        <dbReference type="HAMAP-Rule" id="MF_00362"/>
    </source>
</evidence>
<proteinExistence type="inferred from homology"/>
<evidence type="ECO:0000313" key="6">
    <source>
        <dbReference type="EMBL" id="EEZ61930.1"/>
    </source>
</evidence>
<dbReference type="InterPro" id="IPR001790">
    <property type="entry name" value="Ribosomal_uL10"/>
</dbReference>
<dbReference type="InterPro" id="IPR047865">
    <property type="entry name" value="Ribosomal_uL10_bac_type"/>
</dbReference>
<name>D0WF60_SLAES</name>
<evidence type="ECO:0000256" key="2">
    <source>
        <dbReference type="ARBA" id="ARBA00022980"/>
    </source>
</evidence>
<dbReference type="SUPFAM" id="SSF160369">
    <property type="entry name" value="Ribosomal protein L10-like"/>
    <property type="match status" value="1"/>
</dbReference>
<gene>
    <name evidence="5 6" type="primary">rplJ</name>
    <name evidence="6" type="ORF">HMPREF0762_00572</name>
</gene>
<evidence type="ECO:0000256" key="4">
    <source>
        <dbReference type="ARBA" id="ARBA00035202"/>
    </source>
</evidence>
<dbReference type="STRING" id="649764.HMPREF0762_00572"/>
<organism evidence="6 7">
    <name type="scientific">Slackia exigua (strain ATCC 700122 / DSM 15923 / CIP 105133 / JCM 11022 / KCTC 5966 / S-7)</name>
    <dbReference type="NCBI Taxonomy" id="649764"/>
    <lineage>
        <taxon>Bacteria</taxon>
        <taxon>Bacillati</taxon>
        <taxon>Actinomycetota</taxon>
        <taxon>Coriobacteriia</taxon>
        <taxon>Eggerthellales</taxon>
        <taxon>Eggerthellaceae</taxon>
        <taxon>Slackia</taxon>
    </lineage>
</organism>
<keyword evidence="2 5" id="KW-0689">Ribosomal protein</keyword>
<dbReference type="InterPro" id="IPR022973">
    <property type="entry name" value="Ribosomal_uL10_bac"/>
</dbReference>
<dbReference type="HOGENOM" id="CLU_092227_1_2_11"/>
<dbReference type="AlphaFoldDB" id="D0WF60"/>
<comment type="subunit">
    <text evidence="5">Part of the ribosomal stalk of the 50S ribosomal subunit. The N-terminus interacts with L11 and the large rRNA to form the base of the stalk. The C-terminus forms an elongated spine to which L12 dimers bind in a sequential fashion forming a multimeric L10(L12)X complex.</text>
</comment>
<dbReference type="Gene3D" id="6.10.250.290">
    <property type="match status" value="1"/>
</dbReference>
<dbReference type="InterPro" id="IPR043141">
    <property type="entry name" value="Ribosomal_uL10-like_sf"/>
</dbReference>
<comment type="similarity">
    <text evidence="1 5">Belongs to the universal ribosomal protein uL10 family.</text>
</comment>
<dbReference type="eggNOG" id="COG0244">
    <property type="taxonomic scope" value="Bacteria"/>
</dbReference>
<sequence length="173" mass="17868">MPNKSNIESVAKIVDEIKEASALWIVDYRGLTVKETETLRRAVRAAGGHVSVHKNTLVKLALKETEQPAIDEFLAGPSAFVFAGADAVAAAKAVKDFAKDNEKLVIKGGVMDGKACSAADVEAIASLPSREQLMGQLAGLISGMARGLAVSIGGVSRGLAVVTSAVAEQKPAA</sequence>
<protein>
    <recommendedName>
        <fullName evidence="4 5">Large ribosomal subunit protein uL10</fullName>
    </recommendedName>
</protein>
<dbReference type="HAMAP" id="MF_00362">
    <property type="entry name" value="Ribosomal_uL10"/>
    <property type="match status" value="1"/>
</dbReference>
<dbReference type="GeneID" id="85007192"/>
<dbReference type="GO" id="GO:1990904">
    <property type="term" value="C:ribonucleoprotein complex"/>
    <property type="evidence" value="ECO:0007669"/>
    <property type="project" value="UniProtKB-KW"/>
</dbReference>
<dbReference type="GO" id="GO:0005840">
    <property type="term" value="C:ribosome"/>
    <property type="evidence" value="ECO:0007669"/>
    <property type="project" value="UniProtKB-KW"/>
</dbReference>
<comment type="function">
    <text evidence="5">Forms part of the ribosomal stalk, playing a central role in the interaction of the ribosome with GTP-bound translation factors.</text>
</comment>
<dbReference type="PANTHER" id="PTHR11560">
    <property type="entry name" value="39S RIBOSOMAL PROTEIN L10, MITOCHONDRIAL"/>
    <property type="match status" value="1"/>
</dbReference>
<keyword evidence="7" id="KW-1185">Reference proteome</keyword>
<dbReference type="NCBIfam" id="NF000955">
    <property type="entry name" value="PRK00099.1-1"/>
    <property type="match status" value="1"/>
</dbReference>
<dbReference type="GO" id="GO:0006412">
    <property type="term" value="P:translation"/>
    <property type="evidence" value="ECO:0007669"/>
    <property type="project" value="UniProtKB-UniRule"/>
</dbReference>
<dbReference type="Pfam" id="PF00466">
    <property type="entry name" value="Ribosomal_L10"/>
    <property type="match status" value="1"/>
</dbReference>
<dbReference type="OrthoDB" id="3186107at2"/>
<evidence type="ECO:0000256" key="3">
    <source>
        <dbReference type="ARBA" id="ARBA00023274"/>
    </source>
</evidence>
<keyword evidence="3 5" id="KW-0687">Ribonucleoprotein</keyword>
<reference evidence="6" key="1">
    <citation type="submission" date="2009-10" db="EMBL/GenBank/DDBJ databases">
        <authorList>
            <person name="Weinstock G."/>
            <person name="Sodergren E."/>
            <person name="Clifton S."/>
            <person name="Fulton L."/>
            <person name="Fulton B."/>
            <person name="Courtney L."/>
            <person name="Fronick C."/>
            <person name="Harrison M."/>
            <person name="Strong C."/>
            <person name="Farmer C."/>
            <person name="Delahaunty K."/>
            <person name="Markovic C."/>
            <person name="Hall O."/>
            <person name="Minx P."/>
            <person name="Tomlinson C."/>
            <person name="Mitreva M."/>
            <person name="Nelson J."/>
            <person name="Hou S."/>
            <person name="Wollam A."/>
            <person name="Pepin K.H."/>
            <person name="Johnson M."/>
            <person name="Bhonagiri V."/>
            <person name="Nash W.E."/>
            <person name="Warren W."/>
            <person name="Chinwalla A."/>
            <person name="Mardis E.R."/>
            <person name="Wilson R.K."/>
        </authorList>
    </citation>
    <scope>NUCLEOTIDE SEQUENCE [LARGE SCALE GENOMIC DNA]</scope>
    <source>
        <strain evidence="6">ATCC 700122</strain>
    </source>
</reference>
<dbReference type="Proteomes" id="UP000006001">
    <property type="component" value="Unassembled WGS sequence"/>
</dbReference>
<dbReference type="EMBL" id="ACUX02000005">
    <property type="protein sequence ID" value="EEZ61930.1"/>
    <property type="molecule type" value="Genomic_DNA"/>
</dbReference>
<dbReference type="CDD" id="cd05797">
    <property type="entry name" value="Ribosomal_L10"/>
    <property type="match status" value="1"/>
</dbReference>
<keyword evidence="5" id="KW-0694">RNA-binding</keyword>